<evidence type="ECO:0000313" key="7">
    <source>
        <dbReference type="EMBL" id="GGN88690.1"/>
    </source>
</evidence>
<dbReference type="CDD" id="cd14014">
    <property type="entry name" value="STKc_PknB_like"/>
    <property type="match status" value="1"/>
</dbReference>
<comment type="caution">
    <text evidence="7">The sequence shown here is derived from an EMBL/GenBank/DDBJ whole genome shotgun (WGS) entry which is preliminary data.</text>
</comment>
<keyword evidence="4 5" id="KW-0067">ATP-binding</keyword>
<feature type="binding site" evidence="5">
    <location>
        <position position="44"/>
    </location>
    <ligand>
        <name>ATP</name>
        <dbReference type="ChEBI" id="CHEBI:30616"/>
    </ligand>
</feature>
<dbReference type="PANTHER" id="PTHR43289">
    <property type="entry name" value="MITOGEN-ACTIVATED PROTEIN KINASE KINASE KINASE 20-RELATED"/>
    <property type="match status" value="1"/>
</dbReference>
<name>A0ABQ2KP26_9NOCA</name>
<dbReference type="Gene3D" id="3.30.200.20">
    <property type="entry name" value="Phosphorylase Kinase, domain 1"/>
    <property type="match status" value="1"/>
</dbReference>
<organism evidence="7 8">
    <name type="scientific">Nocardia rhizosphaerihabitans</name>
    <dbReference type="NCBI Taxonomy" id="1691570"/>
    <lineage>
        <taxon>Bacteria</taxon>
        <taxon>Bacillati</taxon>
        <taxon>Actinomycetota</taxon>
        <taxon>Actinomycetes</taxon>
        <taxon>Mycobacteriales</taxon>
        <taxon>Nocardiaceae</taxon>
        <taxon>Nocardia</taxon>
    </lineage>
</organism>
<feature type="domain" description="Protein kinase" evidence="6">
    <location>
        <begin position="16"/>
        <end position="276"/>
    </location>
</feature>
<sequence>MIEPLSPGESPMIGRYRIHGVLGAGGMGRVVLATGPDGRFVAIKQIHTHLLDDREFRARFEREVAISARVSGAFTAAVVDFDTSGETPWLASVFIAGVPLDKAVREHGPLPVPALRTLASGLASALHSIHSTGLVHRDLKPANVILAADGPRVIDFGIAQAVGTGAQLTEVGAVVGSPAYMSPEQAMSEPVTSASDVFSLGSLLCMAATGQSPFAATSAPYTLFNIVHSEPQLDQVPAPLRELIAGCLRKDPHTRPTPGQILDYLGVLPVQPQPWPSPIHTEIAEQTRNLVALTSDPEATQIVPAHMPIQPPAGTPPTAPHQKRRTALRLGLVAAGAAVLVAALTAVVLRGGESESPSAAPSATLPALDRLRGIDACTWLQQSLGQTLPAAVAVKASSDVSSWRWQSTSSWGCDGSSGGGRIAVEIGAALDGFESGAGVVNGYALVRRGDDCALAIEGGADGQRWGITVDTFTRDSCSLAEHVVGRLTASLGELRADPTAQQSLSSVDPCALVDRPTPGVAKSAHVCEWTGDTNVRITLSQPARPQTSAEEDVIDIGDGVVVIDPRVAVSSVSATECQRLYRFRNVGQTFTEVVEMLVSDPKQNTTALCKVADPLVKQAAGRLPAR</sequence>
<dbReference type="PROSITE" id="PS50011">
    <property type="entry name" value="PROTEIN_KINASE_DOM"/>
    <property type="match status" value="1"/>
</dbReference>
<protein>
    <recommendedName>
        <fullName evidence="6">Protein kinase domain-containing protein</fullName>
    </recommendedName>
</protein>
<gene>
    <name evidence="7" type="ORF">GCM10011610_46410</name>
</gene>
<dbReference type="PROSITE" id="PS00108">
    <property type="entry name" value="PROTEIN_KINASE_ST"/>
    <property type="match status" value="1"/>
</dbReference>
<dbReference type="RefSeq" id="WP_229740047.1">
    <property type="nucleotide sequence ID" value="NZ_BMNE01000005.1"/>
</dbReference>
<dbReference type="Pfam" id="PF00069">
    <property type="entry name" value="Pkinase"/>
    <property type="match status" value="1"/>
</dbReference>
<dbReference type="PANTHER" id="PTHR43289:SF34">
    <property type="entry name" value="SERINE_THREONINE-PROTEIN KINASE YBDM-RELATED"/>
    <property type="match status" value="1"/>
</dbReference>
<evidence type="ECO:0000313" key="8">
    <source>
        <dbReference type="Proteomes" id="UP000658127"/>
    </source>
</evidence>
<dbReference type="InterPro" id="IPR008271">
    <property type="entry name" value="Ser/Thr_kinase_AS"/>
</dbReference>
<evidence type="ECO:0000256" key="1">
    <source>
        <dbReference type="ARBA" id="ARBA00022679"/>
    </source>
</evidence>
<dbReference type="EMBL" id="BMNE01000005">
    <property type="protein sequence ID" value="GGN88690.1"/>
    <property type="molecule type" value="Genomic_DNA"/>
</dbReference>
<keyword evidence="8" id="KW-1185">Reference proteome</keyword>
<evidence type="ECO:0000259" key="6">
    <source>
        <dbReference type="PROSITE" id="PS50011"/>
    </source>
</evidence>
<dbReference type="Proteomes" id="UP000658127">
    <property type="component" value="Unassembled WGS sequence"/>
</dbReference>
<evidence type="ECO:0000256" key="4">
    <source>
        <dbReference type="ARBA" id="ARBA00022840"/>
    </source>
</evidence>
<keyword evidence="3" id="KW-0418">Kinase</keyword>
<dbReference type="SMART" id="SM00220">
    <property type="entry name" value="S_TKc"/>
    <property type="match status" value="1"/>
</dbReference>
<accession>A0ABQ2KP26</accession>
<dbReference type="Gene3D" id="1.10.510.10">
    <property type="entry name" value="Transferase(Phosphotransferase) domain 1"/>
    <property type="match status" value="1"/>
</dbReference>
<dbReference type="PROSITE" id="PS00107">
    <property type="entry name" value="PROTEIN_KINASE_ATP"/>
    <property type="match status" value="1"/>
</dbReference>
<keyword evidence="1" id="KW-0808">Transferase</keyword>
<evidence type="ECO:0000256" key="3">
    <source>
        <dbReference type="ARBA" id="ARBA00022777"/>
    </source>
</evidence>
<keyword evidence="2 5" id="KW-0547">Nucleotide-binding</keyword>
<dbReference type="SUPFAM" id="SSF56112">
    <property type="entry name" value="Protein kinase-like (PK-like)"/>
    <property type="match status" value="1"/>
</dbReference>
<dbReference type="InterPro" id="IPR000719">
    <property type="entry name" value="Prot_kinase_dom"/>
</dbReference>
<reference evidence="8" key="1">
    <citation type="journal article" date="2019" name="Int. J. Syst. Evol. Microbiol.">
        <title>The Global Catalogue of Microorganisms (GCM) 10K type strain sequencing project: providing services to taxonomists for standard genome sequencing and annotation.</title>
        <authorList>
            <consortium name="The Broad Institute Genomics Platform"/>
            <consortium name="The Broad Institute Genome Sequencing Center for Infectious Disease"/>
            <person name="Wu L."/>
            <person name="Ma J."/>
        </authorList>
    </citation>
    <scope>NUCLEOTIDE SEQUENCE [LARGE SCALE GENOMIC DNA]</scope>
    <source>
        <strain evidence="8">CGMCC 4.7329</strain>
    </source>
</reference>
<dbReference type="InterPro" id="IPR017441">
    <property type="entry name" value="Protein_kinase_ATP_BS"/>
</dbReference>
<evidence type="ECO:0000256" key="5">
    <source>
        <dbReference type="PROSITE-ProRule" id="PRU10141"/>
    </source>
</evidence>
<evidence type="ECO:0000256" key="2">
    <source>
        <dbReference type="ARBA" id="ARBA00022741"/>
    </source>
</evidence>
<proteinExistence type="predicted"/>
<dbReference type="InterPro" id="IPR011009">
    <property type="entry name" value="Kinase-like_dom_sf"/>
</dbReference>